<keyword evidence="2" id="KW-0269">Exonuclease</keyword>
<dbReference type="SUPFAM" id="SSF53098">
    <property type="entry name" value="Ribonuclease H-like"/>
    <property type="match status" value="1"/>
</dbReference>
<dbReference type="RefSeq" id="YP_008853863.1">
    <property type="nucleotide sequence ID" value="NC_022916.1"/>
</dbReference>
<protein>
    <submittedName>
        <fullName evidence="2">DNA exonuclease</fullName>
    </submittedName>
</protein>
<keyword evidence="3" id="KW-1185">Reference proteome</keyword>
<organism evidence="2 3">
    <name type="scientific">Burkholderia phage JG068</name>
    <dbReference type="NCBI Taxonomy" id="1401297"/>
    <lineage>
        <taxon>Viruses</taxon>
        <taxon>Duplodnaviria</taxon>
        <taxon>Heunggongvirae</taxon>
        <taxon>Uroviricota</taxon>
        <taxon>Caudoviricetes</taxon>
        <taxon>Autographivirales</taxon>
        <taxon>Autonotataviridae</taxon>
        <taxon>Mguuvirus</taxon>
        <taxon>Mguuvirus JG068</taxon>
    </lineage>
</organism>
<dbReference type="InterPro" id="IPR038720">
    <property type="entry name" value="YprB_RNase_H-like_dom"/>
</dbReference>
<dbReference type="InterPro" id="IPR036397">
    <property type="entry name" value="RNaseH_sf"/>
</dbReference>
<dbReference type="Proteomes" id="UP000016892">
    <property type="component" value="Segment"/>
</dbReference>
<dbReference type="Pfam" id="PF13482">
    <property type="entry name" value="RNase_H_2"/>
    <property type="match status" value="1"/>
</dbReference>
<dbReference type="GO" id="GO:0003676">
    <property type="term" value="F:nucleic acid binding"/>
    <property type="evidence" value="ECO:0007669"/>
    <property type="project" value="InterPro"/>
</dbReference>
<dbReference type="KEGG" id="vg:17699702"/>
<dbReference type="GO" id="GO:0004527">
    <property type="term" value="F:exonuclease activity"/>
    <property type="evidence" value="ECO:0007669"/>
    <property type="project" value="UniProtKB-KW"/>
</dbReference>
<reference evidence="2 3" key="1">
    <citation type="journal article" date="2013" name="BMC Genomics">
        <title>Genomic characterization of JG068, a novel virulent podovirus active against Burkholderia cenocepacia.</title>
        <authorList>
            <person name="Lynch K.H."/>
            <person name="Abdu A.H."/>
            <person name="Schobert M."/>
            <person name="Dennis J.J."/>
        </authorList>
    </citation>
    <scope>NUCLEOTIDE SEQUENCE [LARGE SCALE GENOMIC DNA]</scope>
</reference>
<sequence length="264" mass="30759">MARIKKQPRILFIDIETAPLMAHIWSIWQHGVGLNMLDLDWSILSFSCKWLGDPRIHYHDTFRQRDKRDDTKLVKKLHKFLDEADIVVAHNGKKFDIRKIQARFVLAGMLPPSPFKIVDTLLESRKNFAMTSHKLEYLTDKLCKTKKLTHKKFPGFLLWDQFLKGNAEAQQEMQVYNEVDVLSLEELYFILLPWMTGHPNIGVYMPISDVPVCDKCGSDDVIRKGTRTTQVGVYARYQCKKCGGWSRGRQMINSREHRHNLTVS</sequence>
<feature type="domain" description="YprB ribonuclease H-like" evidence="1">
    <location>
        <begin position="11"/>
        <end position="188"/>
    </location>
</feature>
<keyword evidence="2" id="KW-0378">Hydrolase</keyword>
<proteinExistence type="predicted"/>
<keyword evidence="2" id="KW-0540">Nuclease</keyword>
<evidence type="ECO:0000259" key="1">
    <source>
        <dbReference type="Pfam" id="PF13482"/>
    </source>
</evidence>
<dbReference type="InterPro" id="IPR012337">
    <property type="entry name" value="RNaseH-like_sf"/>
</dbReference>
<accession>U3PDJ9</accession>
<evidence type="ECO:0000313" key="3">
    <source>
        <dbReference type="Proteomes" id="UP000016892"/>
    </source>
</evidence>
<gene>
    <name evidence="2" type="ORF">JG068_024</name>
</gene>
<evidence type="ECO:0000313" key="2">
    <source>
        <dbReference type="EMBL" id="AGW43606.1"/>
    </source>
</evidence>
<dbReference type="Gene3D" id="3.30.420.10">
    <property type="entry name" value="Ribonuclease H-like superfamily/Ribonuclease H"/>
    <property type="match status" value="1"/>
</dbReference>
<dbReference type="GeneID" id="17699702"/>
<name>U3PDJ9_9CAUD</name>
<dbReference type="OrthoDB" id="5039at10239"/>
<dbReference type="EMBL" id="KC853746">
    <property type="protein sequence ID" value="AGW43606.1"/>
    <property type="molecule type" value="Genomic_DNA"/>
</dbReference>